<dbReference type="OrthoDB" id="5638473at2"/>
<evidence type="ECO:0000313" key="3">
    <source>
        <dbReference type="Proteomes" id="UP000236655"/>
    </source>
</evidence>
<reference evidence="3" key="1">
    <citation type="submission" date="2017-11" db="EMBL/GenBank/DDBJ databases">
        <authorList>
            <person name="Chan K.G."/>
            <person name="Lee L.S."/>
        </authorList>
    </citation>
    <scope>NUCLEOTIDE SEQUENCE [LARGE SCALE GENOMIC DNA]</scope>
    <source>
        <strain evidence="3">DSM 100970</strain>
    </source>
</reference>
<name>A0A2I7N893_9NEIS</name>
<feature type="transmembrane region" description="Helical" evidence="1">
    <location>
        <begin position="63"/>
        <end position="84"/>
    </location>
</feature>
<keyword evidence="1" id="KW-1133">Transmembrane helix</keyword>
<dbReference type="RefSeq" id="WP_102951965.1">
    <property type="nucleotide sequence ID" value="NZ_CP024847.1"/>
</dbReference>
<accession>A0A2I7N893</accession>
<organism evidence="2 3">
    <name type="scientific">Aquella oligotrophica</name>
    <dbReference type="NCBI Taxonomy" id="2067065"/>
    <lineage>
        <taxon>Bacteria</taxon>
        <taxon>Pseudomonadati</taxon>
        <taxon>Pseudomonadota</taxon>
        <taxon>Betaproteobacteria</taxon>
        <taxon>Neisseriales</taxon>
        <taxon>Neisseriaceae</taxon>
        <taxon>Aquella</taxon>
    </lineage>
</organism>
<evidence type="ECO:0000313" key="2">
    <source>
        <dbReference type="EMBL" id="AUR52677.1"/>
    </source>
</evidence>
<keyword evidence="3" id="KW-1185">Reference proteome</keyword>
<evidence type="ECO:0000256" key="1">
    <source>
        <dbReference type="SAM" id="Phobius"/>
    </source>
</evidence>
<gene>
    <name evidence="2" type="ORF">CUN60_10340</name>
</gene>
<dbReference type="Proteomes" id="UP000236655">
    <property type="component" value="Chromosome"/>
</dbReference>
<feature type="transmembrane region" description="Helical" evidence="1">
    <location>
        <begin position="9"/>
        <end position="35"/>
    </location>
</feature>
<keyword evidence="1" id="KW-0812">Transmembrane</keyword>
<dbReference type="EMBL" id="CP024847">
    <property type="protein sequence ID" value="AUR52677.1"/>
    <property type="molecule type" value="Genomic_DNA"/>
</dbReference>
<protein>
    <recommendedName>
        <fullName evidence="4">DUF2569 domain-containing protein</fullName>
    </recommendedName>
</protein>
<proteinExistence type="predicted"/>
<dbReference type="AlphaFoldDB" id="A0A2I7N893"/>
<feature type="transmembrane region" description="Helical" evidence="1">
    <location>
        <begin position="96"/>
        <end position="118"/>
    </location>
</feature>
<dbReference type="KEGG" id="nba:CUN60_10340"/>
<keyword evidence="1" id="KW-0472">Membrane</keyword>
<sequence>MQRKFKQIIVIFFAIWWLIALWTDIVGGLAHLGYIKATWAPDNNYPFLVKSLSMYHLPEWVSAFLYLCIILCSAISGWLFVYAVCTMKKPLWLNRVNLAFVFSLSFWLLFFLADQLIMNFELEENHMVQGGFELLCYLLINIVPDNKPFV</sequence>
<evidence type="ECO:0008006" key="4">
    <source>
        <dbReference type="Google" id="ProtNLM"/>
    </source>
</evidence>